<dbReference type="PANTHER" id="PTHR34846">
    <property type="entry name" value="4-CARBOXYMUCONOLACTONE DECARBOXYLASE FAMILY PROTEIN (AFU_ORTHOLOGUE AFUA_6G11590)"/>
    <property type="match status" value="1"/>
</dbReference>
<dbReference type="SUPFAM" id="SSF69118">
    <property type="entry name" value="AhpD-like"/>
    <property type="match status" value="1"/>
</dbReference>
<evidence type="ECO:0000313" key="2">
    <source>
        <dbReference type="EMBL" id="SLM33861.1"/>
    </source>
</evidence>
<organism evidence="2 3">
    <name type="scientific">Lasallia pustulata</name>
    <dbReference type="NCBI Taxonomy" id="136370"/>
    <lineage>
        <taxon>Eukaryota</taxon>
        <taxon>Fungi</taxon>
        <taxon>Dikarya</taxon>
        <taxon>Ascomycota</taxon>
        <taxon>Pezizomycotina</taxon>
        <taxon>Lecanoromycetes</taxon>
        <taxon>OSLEUM clade</taxon>
        <taxon>Umbilicariomycetidae</taxon>
        <taxon>Umbilicariales</taxon>
        <taxon>Umbilicariaceae</taxon>
        <taxon>Lasallia</taxon>
    </lineage>
</organism>
<dbReference type="GO" id="GO:0051920">
    <property type="term" value="F:peroxiredoxin activity"/>
    <property type="evidence" value="ECO:0007669"/>
    <property type="project" value="InterPro"/>
</dbReference>
<accession>A0A1W5CSR4</accession>
<dbReference type="Proteomes" id="UP000192927">
    <property type="component" value="Unassembled WGS sequence"/>
</dbReference>
<dbReference type="Gene3D" id="1.20.1290.10">
    <property type="entry name" value="AhpD-like"/>
    <property type="match status" value="1"/>
</dbReference>
<proteinExistence type="predicted"/>
<dbReference type="AlphaFoldDB" id="A0A1W5CSR4"/>
<evidence type="ECO:0000313" key="3">
    <source>
        <dbReference type="Proteomes" id="UP000192927"/>
    </source>
</evidence>
<dbReference type="Pfam" id="PF02627">
    <property type="entry name" value="CMD"/>
    <property type="match status" value="1"/>
</dbReference>
<sequence>MSHRFPALPLDDSSPLGMTFEAEVKKHHGDNPNFKYKDDNGAPIGPFAVLSYTPDIFQPFMALGDAILNQPGIGPRARELAILAVMSVYNVPFVLYAHRRIAMRLGLSEEQVSSARKGTTPAGITDEEAVIYTTALALARTRGPLDEQCWQEAERALGREKAARLAHVVGVYLYSSTLLNLGAIPAPED</sequence>
<name>A0A1W5CSR4_9LECA</name>
<dbReference type="InterPro" id="IPR029032">
    <property type="entry name" value="AhpD-like"/>
</dbReference>
<feature type="domain" description="Carboxymuconolactone decarboxylase-like" evidence="1">
    <location>
        <begin position="54"/>
        <end position="124"/>
    </location>
</feature>
<dbReference type="InterPro" id="IPR003779">
    <property type="entry name" value="CMD-like"/>
</dbReference>
<keyword evidence="3" id="KW-1185">Reference proteome</keyword>
<reference evidence="3" key="1">
    <citation type="submission" date="2017-03" db="EMBL/GenBank/DDBJ databases">
        <authorList>
            <person name="Sharma R."/>
            <person name="Thines M."/>
        </authorList>
    </citation>
    <scope>NUCLEOTIDE SEQUENCE [LARGE SCALE GENOMIC DNA]</scope>
</reference>
<dbReference type="PANTHER" id="PTHR34846:SF11">
    <property type="entry name" value="4-CARBOXYMUCONOLACTONE DECARBOXYLASE FAMILY PROTEIN (AFU_ORTHOLOGUE AFUA_6G11590)"/>
    <property type="match status" value="1"/>
</dbReference>
<protein>
    <submittedName>
        <fullName evidence="2">Carboxymuconolactone decarboxylase-like</fullName>
    </submittedName>
</protein>
<dbReference type="EMBL" id="FWEW01000140">
    <property type="protein sequence ID" value="SLM33861.1"/>
    <property type="molecule type" value="Genomic_DNA"/>
</dbReference>
<evidence type="ECO:0000259" key="1">
    <source>
        <dbReference type="Pfam" id="PF02627"/>
    </source>
</evidence>